<protein>
    <submittedName>
        <fullName evidence="2">Uncharacterized protein</fullName>
    </submittedName>
</protein>
<keyword evidence="1" id="KW-0472">Membrane</keyword>
<sequence>MSEATFTTESTVAPAATGNLVDLHCCVFGVGYGVSTLLVLLRLYDKHRVHRLGLDDMWVIFSWVASIATIIHKDLRGGQWPKDQIVASGSQDAIHIHLLNCPELSIKFSYAPLLRLEG</sequence>
<dbReference type="AlphaFoldDB" id="A0AAJ0A850"/>
<dbReference type="Proteomes" id="UP001224890">
    <property type="component" value="Unassembled WGS sequence"/>
</dbReference>
<evidence type="ECO:0000256" key="1">
    <source>
        <dbReference type="SAM" id="Phobius"/>
    </source>
</evidence>
<name>A0AAJ0A850_9PEZI</name>
<evidence type="ECO:0000313" key="2">
    <source>
        <dbReference type="EMBL" id="KAK1656767.1"/>
    </source>
</evidence>
<gene>
    <name evidence="2" type="ORF">BDP55DRAFT_639348</name>
</gene>
<keyword evidence="1" id="KW-1133">Transmembrane helix</keyword>
<feature type="transmembrane region" description="Helical" evidence="1">
    <location>
        <begin position="20"/>
        <end position="41"/>
    </location>
</feature>
<accession>A0AAJ0A850</accession>
<dbReference type="RefSeq" id="XP_060421531.1">
    <property type="nucleotide sequence ID" value="XM_060573240.1"/>
</dbReference>
<keyword evidence="1" id="KW-0812">Transmembrane</keyword>
<dbReference type="GeneID" id="85457766"/>
<dbReference type="EMBL" id="JAHMHR010000122">
    <property type="protein sequence ID" value="KAK1656767.1"/>
    <property type="molecule type" value="Genomic_DNA"/>
</dbReference>
<organism evidence="2 3">
    <name type="scientific">Colletotrichum godetiae</name>
    <dbReference type="NCBI Taxonomy" id="1209918"/>
    <lineage>
        <taxon>Eukaryota</taxon>
        <taxon>Fungi</taxon>
        <taxon>Dikarya</taxon>
        <taxon>Ascomycota</taxon>
        <taxon>Pezizomycotina</taxon>
        <taxon>Sordariomycetes</taxon>
        <taxon>Hypocreomycetidae</taxon>
        <taxon>Glomerellales</taxon>
        <taxon>Glomerellaceae</taxon>
        <taxon>Colletotrichum</taxon>
        <taxon>Colletotrichum acutatum species complex</taxon>
    </lineage>
</organism>
<proteinExistence type="predicted"/>
<evidence type="ECO:0000313" key="3">
    <source>
        <dbReference type="Proteomes" id="UP001224890"/>
    </source>
</evidence>
<keyword evidence="3" id="KW-1185">Reference proteome</keyword>
<comment type="caution">
    <text evidence="2">The sequence shown here is derived from an EMBL/GenBank/DDBJ whole genome shotgun (WGS) entry which is preliminary data.</text>
</comment>
<reference evidence="2" key="1">
    <citation type="submission" date="2021-06" db="EMBL/GenBank/DDBJ databases">
        <title>Comparative genomics, transcriptomics and evolutionary studies reveal genomic signatures of adaptation to plant cell wall in hemibiotrophic fungi.</title>
        <authorList>
            <consortium name="DOE Joint Genome Institute"/>
            <person name="Baroncelli R."/>
            <person name="Diaz J.F."/>
            <person name="Benocci T."/>
            <person name="Peng M."/>
            <person name="Battaglia E."/>
            <person name="Haridas S."/>
            <person name="Andreopoulos W."/>
            <person name="Labutti K."/>
            <person name="Pangilinan J."/>
            <person name="Floch G.L."/>
            <person name="Makela M.R."/>
            <person name="Henrissat B."/>
            <person name="Grigoriev I.V."/>
            <person name="Crouch J.A."/>
            <person name="De Vries R.P."/>
            <person name="Sukno S.A."/>
            <person name="Thon M.R."/>
        </authorList>
    </citation>
    <scope>NUCLEOTIDE SEQUENCE</scope>
    <source>
        <strain evidence="2">CBS 193.32</strain>
    </source>
</reference>